<dbReference type="SUPFAM" id="SSF48371">
    <property type="entry name" value="ARM repeat"/>
    <property type="match status" value="1"/>
</dbReference>
<dbReference type="PANTHER" id="PTHR22849">
    <property type="entry name" value="WDSAM1 PROTEIN"/>
    <property type="match status" value="1"/>
</dbReference>
<organism evidence="7">
    <name type="scientific">Cryptomeria japonica</name>
    <name type="common">Japanese cedar</name>
    <name type="synonym">Cupressus japonica</name>
    <dbReference type="NCBI Taxonomy" id="3369"/>
    <lineage>
        <taxon>Eukaryota</taxon>
        <taxon>Viridiplantae</taxon>
        <taxon>Streptophyta</taxon>
        <taxon>Embryophyta</taxon>
        <taxon>Tracheophyta</taxon>
        <taxon>Spermatophyta</taxon>
        <taxon>Pinopsida</taxon>
        <taxon>Pinidae</taxon>
        <taxon>Conifers II</taxon>
        <taxon>Cupressales</taxon>
        <taxon>Cupressaceae</taxon>
        <taxon>Cryptomeria</taxon>
    </lineage>
</organism>
<evidence type="ECO:0000256" key="3">
    <source>
        <dbReference type="ARBA" id="ARBA00012483"/>
    </source>
</evidence>
<reference evidence="7" key="1">
    <citation type="journal article" date="2008" name="BMC Genomics">
        <title>Characterization of expressed sequence tags from a full-length enriched cDNA library of Cryptomeria japonica male strobili.</title>
        <authorList>
            <person name="Futamura N."/>
            <person name="Totoki Y."/>
            <person name="Toyoda A."/>
            <person name="Igasaki T."/>
            <person name="Nanjo T."/>
            <person name="Seki M."/>
            <person name="Sakaki Y."/>
            <person name="Mari A."/>
            <person name="Shinozaki K."/>
            <person name="Shinohara K."/>
        </authorList>
    </citation>
    <scope>NUCLEOTIDE SEQUENCE</scope>
    <source>
        <tissue evidence="7">Male strobilus</tissue>
    </source>
</reference>
<dbReference type="AlphaFoldDB" id="A0A1V1FUY4"/>
<keyword evidence="4" id="KW-0808">Transferase</keyword>
<dbReference type="OrthoDB" id="10064100at2759"/>
<dbReference type="PROSITE" id="PS51698">
    <property type="entry name" value="U_BOX"/>
    <property type="match status" value="1"/>
</dbReference>
<feature type="domain" description="U-box" evidence="6">
    <location>
        <begin position="6"/>
        <end position="81"/>
    </location>
</feature>
<dbReference type="Pfam" id="PF25598">
    <property type="entry name" value="ARM_PUB"/>
    <property type="match status" value="1"/>
</dbReference>
<dbReference type="GeneID" id="131053096"/>
<dbReference type="Gene3D" id="1.25.10.10">
    <property type="entry name" value="Leucine-rich Repeat Variant"/>
    <property type="match status" value="2"/>
</dbReference>
<dbReference type="Gene3D" id="3.30.40.10">
    <property type="entry name" value="Zinc/RING finger domain, C3HC4 (zinc finger)"/>
    <property type="match status" value="1"/>
</dbReference>
<name>A0A1V1FUY4_CRYJA</name>
<proteinExistence type="evidence at transcript level"/>
<dbReference type="KEGG" id="cjf:131053096"/>
<dbReference type="CDD" id="cd16664">
    <property type="entry name" value="RING-Ubox_PUB"/>
    <property type="match status" value="1"/>
</dbReference>
<dbReference type="EC" id="2.3.2.27" evidence="3"/>
<reference evidence="7" key="2">
    <citation type="submission" date="2012-06" db="EMBL/GenBank/DDBJ databases">
        <title>Comparison of fertile and sterile male gametogenesis in Cryptomeria japonica by histological analysis and microarray analysis.</title>
        <authorList>
            <person name="Futamura N."/>
            <person name="Saito M."/>
            <person name="Taira H."/>
            <person name="Shinohara K."/>
        </authorList>
    </citation>
    <scope>NUCLEOTIDE SEQUENCE</scope>
    <source>
        <tissue evidence="7">Male strobilus</tissue>
    </source>
</reference>
<dbReference type="InterPro" id="IPR013083">
    <property type="entry name" value="Znf_RING/FYVE/PHD"/>
</dbReference>
<dbReference type="InterPro" id="IPR058678">
    <property type="entry name" value="ARM_PUB"/>
</dbReference>
<dbReference type="Pfam" id="PF04564">
    <property type="entry name" value="U-box"/>
    <property type="match status" value="1"/>
</dbReference>
<dbReference type="InterPro" id="IPR045210">
    <property type="entry name" value="RING-Ubox_PUB"/>
</dbReference>
<evidence type="ECO:0000256" key="5">
    <source>
        <dbReference type="ARBA" id="ARBA00022786"/>
    </source>
</evidence>
<dbReference type="InterPro" id="IPR016024">
    <property type="entry name" value="ARM-type_fold"/>
</dbReference>
<dbReference type="SMART" id="SM00504">
    <property type="entry name" value="Ubox"/>
    <property type="match status" value="1"/>
</dbReference>
<accession>A0A1V1FUY4</accession>
<evidence type="ECO:0000259" key="6">
    <source>
        <dbReference type="PROSITE" id="PS51698"/>
    </source>
</evidence>
<dbReference type="InterPro" id="IPR003613">
    <property type="entry name" value="Ubox_domain"/>
</dbReference>
<protein>
    <recommendedName>
        <fullName evidence="3">RING-type E3 ubiquitin transferase</fullName>
        <ecNumber evidence="3">2.3.2.27</ecNumber>
    </recommendedName>
</protein>
<dbReference type="PANTHER" id="PTHR22849:SF23">
    <property type="entry name" value="U-BOX DOMAIN-CONTAINING PROTEIN"/>
    <property type="match status" value="1"/>
</dbReference>
<dbReference type="GO" id="GO:0006952">
    <property type="term" value="P:defense response"/>
    <property type="evidence" value="ECO:0007669"/>
    <property type="project" value="UniProtKB-ARBA"/>
</dbReference>
<dbReference type="GO" id="GO:0061630">
    <property type="term" value="F:ubiquitin protein ligase activity"/>
    <property type="evidence" value="ECO:0007669"/>
    <property type="project" value="UniProtKB-EC"/>
</dbReference>
<dbReference type="GO" id="GO:0016567">
    <property type="term" value="P:protein ubiquitination"/>
    <property type="evidence" value="ECO:0007669"/>
    <property type="project" value="UniProtKB-UniPathway"/>
</dbReference>
<evidence type="ECO:0000313" key="7">
    <source>
        <dbReference type="EMBL" id="BAX09102.1"/>
    </source>
</evidence>
<dbReference type="InterPro" id="IPR011989">
    <property type="entry name" value="ARM-like"/>
</dbReference>
<dbReference type="InterPro" id="IPR045185">
    <property type="entry name" value="PUB22/23/24-like"/>
</dbReference>
<comment type="catalytic activity">
    <reaction evidence="1">
        <text>S-ubiquitinyl-[E2 ubiquitin-conjugating enzyme]-L-cysteine + [acceptor protein]-L-lysine = [E2 ubiquitin-conjugating enzyme]-L-cysteine + N(6)-ubiquitinyl-[acceptor protein]-L-lysine.</text>
        <dbReference type="EC" id="2.3.2.27"/>
    </reaction>
</comment>
<dbReference type="EMBL" id="AB728818">
    <property type="protein sequence ID" value="BAX09102.1"/>
    <property type="molecule type" value="mRNA"/>
</dbReference>
<comment type="pathway">
    <text evidence="2">Protein modification; protein ubiquitination.</text>
</comment>
<keyword evidence="5" id="KW-0833">Ubl conjugation pathway</keyword>
<dbReference type="RefSeq" id="XP_057843688.2">
    <property type="nucleotide sequence ID" value="XM_057987705.2"/>
</dbReference>
<dbReference type="FunFam" id="3.30.40.10:FF:000437">
    <property type="entry name" value="RING-type E3 ubiquitin transferase"/>
    <property type="match status" value="1"/>
</dbReference>
<evidence type="ECO:0000256" key="2">
    <source>
        <dbReference type="ARBA" id="ARBA00004906"/>
    </source>
</evidence>
<sequence>MDPNVEVPSYFRCPISMELMRDPVTISTGMTYDRESIEHWFYTCNKKTCPATMQEIQNFDMTPNHTLRRLIQGWCVANSSKGVDRIPTPRPPVDSLQVSDLLQQAARSNPFQAIQALKKLNLLIRESQRNRRCIEAAGPGPILIPLLAKWCPEEIESENSKICEEALGILHLILLSQDSARLVSEPRAMRSLGLILQRGNSHARLHAAMLLQNVAVQRVDWEVIVRQNINVLHGLVEMLREEFSHQVTLSALDALKAMCKFSRRNKLRAVDAGLVFVLIQLLPEAEGPKAEKILDLLDKVIDCAEGRAAMADHAMGIAAVSKKMMRVSEFGRSKAVRILWSLCSFAPIASILRDMIQFGGVSKLCLVLQMEGGAKSKQKAKEVLKLHAKSWFNSPCFPLHLRNYVSM</sequence>
<evidence type="ECO:0000256" key="4">
    <source>
        <dbReference type="ARBA" id="ARBA00022679"/>
    </source>
</evidence>
<evidence type="ECO:0000256" key="1">
    <source>
        <dbReference type="ARBA" id="ARBA00000900"/>
    </source>
</evidence>
<dbReference type="SUPFAM" id="SSF57850">
    <property type="entry name" value="RING/U-box"/>
    <property type="match status" value="1"/>
</dbReference>
<dbReference type="UniPathway" id="UPA00143"/>